<evidence type="ECO:0000313" key="2">
    <source>
        <dbReference type="Proteomes" id="UP000504635"/>
    </source>
</evidence>
<evidence type="ECO:0000256" key="1">
    <source>
        <dbReference type="SAM" id="MobiDB-lite"/>
    </source>
</evidence>
<reference evidence="3" key="1">
    <citation type="submission" date="2025-08" db="UniProtKB">
        <authorList>
            <consortium name="RefSeq"/>
        </authorList>
    </citation>
    <scope>IDENTIFICATION</scope>
    <source>
        <tissue evidence="3">Gonads</tissue>
    </source>
</reference>
<keyword evidence="2" id="KW-1185">Reference proteome</keyword>
<accession>A0A6J2YAZ2</accession>
<feature type="compositionally biased region" description="Polar residues" evidence="1">
    <location>
        <begin position="128"/>
        <end position="139"/>
    </location>
</feature>
<feature type="compositionally biased region" description="Basic and acidic residues" evidence="1">
    <location>
        <begin position="1"/>
        <end position="22"/>
    </location>
</feature>
<dbReference type="AlphaFoldDB" id="A0A6J2YAZ2"/>
<feature type="compositionally biased region" description="Low complexity" evidence="1">
    <location>
        <begin position="23"/>
        <end position="45"/>
    </location>
</feature>
<feature type="compositionally biased region" description="Acidic residues" evidence="1">
    <location>
        <begin position="257"/>
        <end position="267"/>
    </location>
</feature>
<dbReference type="RefSeq" id="XP_030760369.1">
    <property type="nucleotide sequence ID" value="XM_030904509.1"/>
</dbReference>
<feature type="region of interest" description="Disordered" evidence="1">
    <location>
        <begin position="257"/>
        <end position="279"/>
    </location>
</feature>
<dbReference type="KEGG" id="soy:115885554"/>
<feature type="region of interest" description="Disordered" evidence="1">
    <location>
        <begin position="123"/>
        <end position="143"/>
    </location>
</feature>
<protein>
    <submittedName>
        <fullName evidence="3">Uncharacterized protein LOC115885554</fullName>
    </submittedName>
</protein>
<evidence type="ECO:0000313" key="3">
    <source>
        <dbReference type="RefSeq" id="XP_030760369.1"/>
    </source>
</evidence>
<name>A0A6J2YAZ2_SITOR</name>
<dbReference type="GeneID" id="115885554"/>
<proteinExistence type="predicted"/>
<gene>
    <name evidence="3" type="primary">LOC115885554</name>
</gene>
<organism evidence="2 3">
    <name type="scientific">Sitophilus oryzae</name>
    <name type="common">Rice weevil</name>
    <name type="synonym">Curculio oryzae</name>
    <dbReference type="NCBI Taxonomy" id="7048"/>
    <lineage>
        <taxon>Eukaryota</taxon>
        <taxon>Metazoa</taxon>
        <taxon>Ecdysozoa</taxon>
        <taxon>Arthropoda</taxon>
        <taxon>Hexapoda</taxon>
        <taxon>Insecta</taxon>
        <taxon>Pterygota</taxon>
        <taxon>Neoptera</taxon>
        <taxon>Endopterygota</taxon>
        <taxon>Coleoptera</taxon>
        <taxon>Polyphaga</taxon>
        <taxon>Cucujiformia</taxon>
        <taxon>Curculionidae</taxon>
        <taxon>Dryophthorinae</taxon>
        <taxon>Sitophilus</taxon>
    </lineage>
</organism>
<sequence>MRKSGGEKRNTKCNKEKQEQQPHNELLQQLQQESQPVQHPQQQQHQQEEQTFDDYLKQFLDEFKQIELSVVEARETLALQQLVLQIREERLKKCEHIMGYNLSLLEIIIVLVKTGRLRKYQENEEQSRISQKQHSTGSALPNLKRMLVMDETNTERRRKKTVSSSSSTTIATLSGSLSHRVAPSPVEKLGLAQHIQIWMKSYRKNQEDGAAAVAKAEAAVKKSAHAPLRVTRSEFSEESRNFLEEGQRIEIDLEEYNQETDSEEDTLPDSSSWWAPCQPPDVLAGPADSSWMWVPEIVDDDDERRSRLSLHHK</sequence>
<dbReference type="Proteomes" id="UP000504635">
    <property type="component" value="Unplaced"/>
</dbReference>
<feature type="region of interest" description="Disordered" evidence="1">
    <location>
        <begin position="1"/>
        <end position="49"/>
    </location>
</feature>
<dbReference type="InParanoid" id="A0A6J2YAZ2"/>